<comment type="similarity">
    <text evidence="1 4">Belongs to the short-chain dehydrogenases/reductases (SDR) family.</text>
</comment>
<keyword evidence="2" id="KW-0521">NADP</keyword>
<sequence length="290" mass="31225">MPPSPVVLITGCSSGIGRSLVLEGLSSGVRVIATARRLDSIQDLHEKGAQILSLDVTAPPADLKEFIKTAIDIHGQIDILINNAGYFLGGAIEENTNEEVRGQFDTNFFGVINLTNALLPHFRQRRMGTIVNMSSQGAFLSISGAGIYCASKAALDSISEVWAKELAPFNIRCMTVNLGAFRTAVASGSNFKAPANGEIEGYNAAHDFLRMFAERSGQEQGDSNKAARRLVDLVSTDKPLPVRLPLGEDSVVNAGRAWSRLEKEWQEVQELGTGTNIDGLELDDNRPAQG</sequence>
<dbReference type="Pfam" id="PF00106">
    <property type="entry name" value="adh_short"/>
    <property type="match status" value="1"/>
</dbReference>
<dbReference type="InterPro" id="IPR036291">
    <property type="entry name" value="NAD(P)-bd_dom_sf"/>
</dbReference>
<protein>
    <submittedName>
        <fullName evidence="5">Uncharacterized protein</fullName>
    </submittedName>
</protein>
<proteinExistence type="inferred from homology"/>
<evidence type="ECO:0000256" key="2">
    <source>
        <dbReference type="ARBA" id="ARBA00022857"/>
    </source>
</evidence>
<dbReference type="SUPFAM" id="SSF51735">
    <property type="entry name" value="NAD(P)-binding Rossmann-fold domains"/>
    <property type="match status" value="1"/>
</dbReference>
<keyword evidence="6" id="KW-1185">Reference proteome</keyword>
<dbReference type="InterPro" id="IPR051911">
    <property type="entry name" value="SDR_oxidoreductase"/>
</dbReference>
<evidence type="ECO:0000256" key="4">
    <source>
        <dbReference type="RuleBase" id="RU000363"/>
    </source>
</evidence>
<organism evidence="5 6">
    <name type="scientific">Marasmius tenuissimus</name>
    <dbReference type="NCBI Taxonomy" id="585030"/>
    <lineage>
        <taxon>Eukaryota</taxon>
        <taxon>Fungi</taxon>
        <taxon>Dikarya</taxon>
        <taxon>Basidiomycota</taxon>
        <taxon>Agaricomycotina</taxon>
        <taxon>Agaricomycetes</taxon>
        <taxon>Agaricomycetidae</taxon>
        <taxon>Agaricales</taxon>
        <taxon>Marasmiineae</taxon>
        <taxon>Marasmiaceae</taxon>
        <taxon>Marasmius</taxon>
    </lineage>
</organism>
<dbReference type="Proteomes" id="UP001437256">
    <property type="component" value="Unassembled WGS sequence"/>
</dbReference>
<evidence type="ECO:0000313" key="5">
    <source>
        <dbReference type="EMBL" id="KAL0065807.1"/>
    </source>
</evidence>
<dbReference type="PRINTS" id="PR00080">
    <property type="entry name" value="SDRFAMILY"/>
</dbReference>
<dbReference type="PRINTS" id="PR00081">
    <property type="entry name" value="GDHRDH"/>
</dbReference>
<dbReference type="Gene3D" id="3.40.50.720">
    <property type="entry name" value="NAD(P)-binding Rossmann-like Domain"/>
    <property type="match status" value="1"/>
</dbReference>
<accession>A0ABR2ZVU4</accession>
<gene>
    <name evidence="5" type="ORF">AAF712_007110</name>
</gene>
<dbReference type="PROSITE" id="PS00061">
    <property type="entry name" value="ADH_SHORT"/>
    <property type="match status" value="1"/>
</dbReference>
<dbReference type="CDD" id="cd05374">
    <property type="entry name" value="17beta-HSD-like_SDR_c"/>
    <property type="match status" value="1"/>
</dbReference>
<dbReference type="InterPro" id="IPR020904">
    <property type="entry name" value="Sc_DH/Rdtase_CS"/>
</dbReference>
<evidence type="ECO:0000256" key="1">
    <source>
        <dbReference type="ARBA" id="ARBA00006484"/>
    </source>
</evidence>
<reference evidence="5 6" key="1">
    <citation type="submission" date="2024-05" db="EMBL/GenBank/DDBJ databases">
        <title>A draft genome resource for the thread blight pathogen Marasmius tenuissimus strain MS-2.</title>
        <authorList>
            <person name="Yulfo-Soto G.E."/>
            <person name="Baruah I.K."/>
            <person name="Amoako-Attah I."/>
            <person name="Bukari Y."/>
            <person name="Meinhardt L.W."/>
            <person name="Bailey B.A."/>
            <person name="Cohen S.P."/>
        </authorList>
    </citation>
    <scope>NUCLEOTIDE SEQUENCE [LARGE SCALE GENOMIC DNA]</scope>
    <source>
        <strain evidence="5 6">MS-2</strain>
    </source>
</reference>
<evidence type="ECO:0000313" key="6">
    <source>
        <dbReference type="Proteomes" id="UP001437256"/>
    </source>
</evidence>
<evidence type="ECO:0000256" key="3">
    <source>
        <dbReference type="ARBA" id="ARBA00023002"/>
    </source>
</evidence>
<dbReference type="InterPro" id="IPR002347">
    <property type="entry name" value="SDR_fam"/>
</dbReference>
<dbReference type="PANTHER" id="PTHR43976:SF16">
    <property type="entry name" value="SHORT-CHAIN DEHYDROGENASE_REDUCTASE FAMILY PROTEIN"/>
    <property type="match status" value="1"/>
</dbReference>
<dbReference type="PANTHER" id="PTHR43976">
    <property type="entry name" value="SHORT CHAIN DEHYDROGENASE"/>
    <property type="match status" value="1"/>
</dbReference>
<name>A0ABR2ZVU4_9AGAR</name>
<comment type="caution">
    <text evidence="5">The sequence shown here is derived from an EMBL/GenBank/DDBJ whole genome shotgun (WGS) entry which is preliminary data.</text>
</comment>
<keyword evidence="3" id="KW-0560">Oxidoreductase</keyword>
<dbReference type="EMBL" id="JBBXMP010000042">
    <property type="protein sequence ID" value="KAL0065807.1"/>
    <property type="molecule type" value="Genomic_DNA"/>
</dbReference>